<organism evidence="1 2">
    <name type="scientific">Phrynocephalus forsythii</name>
    <dbReference type="NCBI Taxonomy" id="171643"/>
    <lineage>
        <taxon>Eukaryota</taxon>
        <taxon>Metazoa</taxon>
        <taxon>Chordata</taxon>
        <taxon>Craniata</taxon>
        <taxon>Vertebrata</taxon>
        <taxon>Euteleostomi</taxon>
        <taxon>Lepidosauria</taxon>
        <taxon>Squamata</taxon>
        <taxon>Bifurcata</taxon>
        <taxon>Unidentata</taxon>
        <taxon>Episquamata</taxon>
        <taxon>Toxicofera</taxon>
        <taxon>Iguania</taxon>
        <taxon>Acrodonta</taxon>
        <taxon>Agamidae</taxon>
        <taxon>Agaminae</taxon>
        <taxon>Phrynocephalus</taxon>
    </lineage>
</organism>
<dbReference type="AlphaFoldDB" id="A0A9Q1AQD5"/>
<gene>
    <name evidence="1" type="ORF">JRQ81_012323</name>
</gene>
<sequence length="186" mass="21927">MGPIAEQPWHGPEELPEVEQSQKWQKYTLPENRAIMKCSYRAELEKRGYQKWMHQLWKPEYPNSKITELRLAGQRRYIIRNKVFSKVKLEEIQRGFEIGGQQIIQIRGENRLITPGDIEQSEVEENLDVVQTFEPQEGSIRIGTPADLTIRQQELKNKILTLAALNEERGRLPILKTVPRKKWYYS</sequence>
<dbReference type="Proteomes" id="UP001142489">
    <property type="component" value="Unassembled WGS sequence"/>
</dbReference>
<comment type="caution">
    <text evidence="1">The sequence shown here is derived from an EMBL/GenBank/DDBJ whole genome shotgun (WGS) entry which is preliminary data.</text>
</comment>
<dbReference type="EMBL" id="JAPFRF010000024">
    <property type="protein sequence ID" value="KAJ7303372.1"/>
    <property type="molecule type" value="Genomic_DNA"/>
</dbReference>
<evidence type="ECO:0000313" key="1">
    <source>
        <dbReference type="EMBL" id="KAJ7303372.1"/>
    </source>
</evidence>
<reference evidence="1" key="1">
    <citation type="journal article" date="2023" name="DNA Res.">
        <title>Chromosome-level genome assembly of Phrynocephalus forsythii using third-generation DNA sequencing and Hi-C analysis.</title>
        <authorList>
            <person name="Qi Y."/>
            <person name="Zhao W."/>
            <person name="Zhao Y."/>
            <person name="Niu C."/>
            <person name="Cao S."/>
            <person name="Zhang Y."/>
        </authorList>
    </citation>
    <scope>NUCLEOTIDE SEQUENCE</scope>
    <source>
        <tissue evidence="1">Muscle</tissue>
    </source>
</reference>
<protein>
    <submittedName>
        <fullName evidence="1">Uncharacterized protein</fullName>
    </submittedName>
</protein>
<proteinExistence type="predicted"/>
<accession>A0A9Q1AQD5</accession>
<evidence type="ECO:0000313" key="2">
    <source>
        <dbReference type="Proteomes" id="UP001142489"/>
    </source>
</evidence>
<keyword evidence="2" id="KW-1185">Reference proteome</keyword>
<name>A0A9Q1AQD5_9SAUR</name>